<dbReference type="EMBL" id="ML996276">
    <property type="protein sequence ID" value="KAF2728525.1"/>
    <property type="molecule type" value="Genomic_DNA"/>
</dbReference>
<dbReference type="AlphaFoldDB" id="A0A9P4QLH5"/>
<dbReference type="OrthoDB" id="4158087at2759"/>
<sequence length="517" mass="57918">MEEGIQIQPYRPKHLETGTDLLFITTSLSNRATDKRRSSHAVRVHAAKAGKINKKQSVKSPSDVQTDKAAPQDFRVVKKEFTSRIKLQNWTRKSGRKKAIPDADQELSTENALFNHAILNEPTAVNPFPIKFLPGTNAILSFYMGRMRTNSVALNPDGDWFDFFCGHAVVLQAMLSNIGRIMCLSDGIPEDIDVFKHQAEAVRLINCGISKGRDMDIGVIMAVAVLVNQESMMNCLEAAEVHMQGLLRMVRLRGGLESITSKAVLQRIISWADFTFAASWGRPLLFPRVQKFADGLEPSTRLQSQISQNSLRNDQLAIIVSNRSLIDILDRMDAICNAIPKLAISDTSRTLVGNSIYNAEYRLFELDPDRLTHASCSNEGSTDISEPLAAAAHLFLHIIIRSVPVNATRHRRLFDLLSYLLNTTPLLNYAASSRLGLCFLVWMHTVGSIDGEDFIARGQHLMQLERLCAAVGIAQYEEFELCLKEVLWVDEFGIFARRAWEDVELSLRFTLFNEPSG</sequence>
<dbReference type="PANTHER" id="PTHR37540">
    <property type="entry name" value="TRANSCRIPTION FACTOR (ACR-2), PUTATIVE-RELATED-RELATED"/>
    <property type="match status" value="1"/>
</dbReference>
<protein>
    <recommendedName>
        <fullName evidence="4">Tachykinin family protein</fullName>
    </recommendedName>
</protein>
<gene>
    <name evidence="2" type="ORF">EJ04DRAFT_569440</name>
</gene>
<proteinExistence type="predicted"/>
<feature type="compositionally biased region" description="Basic residues" evidence="1">
    <location>
        <begin position="37"/>
        <end position="57"/>
    </location>
</feature>
<organism evidence="2 3">
    <name type="scientific">Polyplosphaeria fusca</name>
    <dbReference type="NCBI Taxonomy" id="682080"/>
    <lineage>
        <taxon>Eukaryota</taxon>
        <taxon>Fungi</taxon>
        <taxon>Dikarya</taxon>
        <taxon>Ascomycota</taxon>
        <taxon>Pezizomycotina</taxon>
        <taxon>Dothideomycetes</taxon>
        <taxon>Pleosporomycetidae</taxon>
        <taxon>Pleosporales</taxon>
        <taxon>Tetraplosphaeriaceae</taxon>
        <taxon>Polyplosphaeria</taxon>
    </lineage>
</organism>
<accession>A0A9P4QLH5</accession>
<dbReference type="PANTHER" id="PTHR37540:SF5">
    <property type="entry name" value="TRANSCRIPTION FACTOR DOMAIN-CONTAINING PROTEIN"/>
    <property type="match status" value="1"/>
</dbReference>
<dbReference type="Proteomes" id="UP000799444">
    <property type="component" value="Unassembled WGS sequence"/>
</dbReference>
<evidence type="ECO:0008006" key="4">
    <source>
        <dbReference type="Google" id="ProtNLM"/>
    </source>
</evidence>
<reference evidence="2" key="1">
    <citation type="journal article" date="2020" name="Stud. Mycol.">
        <title>101 Dothideomycetes genomes: a test case for predicting lifestyles and emergence of pathogens.</title>
        <authorList>
            <person name="Haridas S."/>
            <person name="Albert R."/>
            <person name="Binder M."/>
            <person name="Bloem J."/>
            <person name="Labutti K."/>
            <person name="Salamov A."/>
            <person name="Andreopoulos B."/>
            <person name="Baker S."/>
            <person name="Barry K."/>
            <person name="Bills G."/>
            <person name="Bluhm B."/>
            <person name="Cannon C."/>
            <person name="Castanera R."/>
            <person name="Culley D."/>
            <person name="Daum C."/>
            <person name="Ezra D."/>
            <person name="Gonzalez J."/>
            <person name="Henrissat B."/>
            <person name="Kuo A."/>
            <person name="Liang C."/>
            <person name="Lipzen A."/>
            <person name="Lutzoni F."/>
            <person name="Magnuson J."/>
            <person name="Mondo S."/>
            <person name="Nolan M."/>
            <person name="Ohm R."/>
            <person name="Pangilinan J."/>
            <person name="Park H.-J."/>
            <person name="Ramirez L."/>
            <person name="Alfaro M."/>
            <person name="Sun H."/>
            <person name="Tritt A."/>
            <person name="Yoshinaga Y."/>
            <person name="Zwiers L.-H."/>
            <person name="Turgeon B."/>
            <person name="Goodwin S."/>
            <person name="Spatafora J."/>
            <person name="Crous P."/>
            <person name="Grigoriev I."/>
        </authorList>
    </citation>
    <scope>NUCLEOTIDE SEQUENCE</scope>
    <source>
        <strain evidence="2">CBS 125425</strain>
    </source>
</reference>
<evidence type="ECO:0000256" key="1">
    <source>
        <dbReference type="SAM" id="MobiDB-lite"/>
    </source>
</evidence>
<feature type="region of interest" description="Disordered" evidence="1">
    <location>
        <begin position="34"/>
        <end position="69"/>
    </location>
</feature>
<comment type="caution">
    <text evidence="2">The sequence shown here is derived from an EMBL/GenBank/DDBJ whole genome shotgun (WGS) entry which is preliminary data.</text>
</comment>
<evidence type="ECO:0000313" key="3">
    <source>
        <dbReference type="Proteomes" id="UP000799444"/>
    </source>
</evidence>
<name>A0A9P4QLH5_9PLEO</name>
<keyword evidence="3" id="KW-1185">Reference proteome</keyword>
<evidence type="ECO:0000313" key="2">
    <source>
        <dbReference type="EMBL" id="KAF2728525.1"/>
    </source>
</evidence>